<name>W4K3B7_HETIT</name>
<protein>
    <submittedName>
        <fullName evidence="2">Uncharacterized protein</fullName>
    </submittedName>
</protein>
<sequence length="81" mass="9242">MYIVSYIELDSILCLLDVHQPSYALIYRDTISDAMSIDPGSRVPVRELACTGFFSDFDDPRHPAIQKHPCKQYRPQPPTDS</sequence>
<dbReference type="GeneID" id="20673467"/>
<dbReference type="HOGENOM" id="CLU_2574163_0_0_1"/>
<keyword evidence="3" id="KW-1185">Reference proteome</keyword>
<accession>W4K3B7</accession>
<dbReference type="EMBL" id="KI925459">
    <property type="protein sequence ID" value="ETW80292.1"/>
    <property type="molecule type" value="Genomic_DNA"/>
</dbReference>
<proteinExistence type="predicted"/>
<reference evidence="2 3" key="1">
    <citation type="journal article" date="2012" name="New Phytol.">
        <title>Insight into trade-off between wood decay and parasitism from the genome of a fungal forest pathogen.</title>
        <authorList>
            <person name="Olson A."/>
            <person name="Aerts A."/>
            <person name="Asiegbu F."/>
            <person name="Belbahri L."/>
            <person name="Bouzid O."/>
            <person name="Broberg A."/>
            <person name="Canback B."/>
            <person name="Coutinho P.M."/>
            <person name="Cullen D."/>
            <person name="Dalman K."/>
            <person name="Deflorio G."/>
            <person name="van Diepen L.T."/>
            <person name="Dunand C."/>
            <person name="Duplessis S."/>
            <person name="Durling M."/>
            <person name="Gonthier P."/>
            <person name="Grimwood J."/>
            <person name="Fossdal C.G."/>
            <person name="Hansson D."/>
            <person name="Henrissat B."/>
            <person name="Hietala A."/>
            <person name="Himmelstrand K."/>
            <person name="Hoffmeister D."/>
            <person name="Hogberg N."/>
            <person name="James T.Y."/>
            <person name="Karlsson M."/>
            <person name="Kohler A."/>
            <person name="Kues U."/>
            <person name="Lee Y.H."/>
            <person name="Lin Y.C."/>
            <person name="Lind M."/>
            <person name="Lindquist E."/>
            <person name="Lombard V."/>
            <person name="Lucas S."/>
            <person name="Lunden K."/>
            <person name="Morin E."/>
            <person name="Murat C."/>
            <person name="Park J."/>
            <person name="Raffaello T."/>
            <person name="Rouze P."/>
            <person name="Salamov A."/>
            <person name="Schmutz J."/>
            <person name="Solheim H."/>
            <person name="Stahlberg J."/>
            <person name="Velez H."/>
            <person name="de Vries R.P."/>
            <person name="Wiebenga A."/>
            <person name="Woodward S."/>
            <person name="Yakovlev I."/>
            <person name="Garbelotto M."/>
            <person name="Martin F."/>
            <person name="Grigoriev I.V."/>
            <person name="Stenlid J."/>
        </authorList>
    </citation>
    <scope>NUCLEOTIDE SEQUENCE [LARGE SCALE GENOMIC DNA]</scope>
    <source>
        <strain evidence="2 3">TC 32-1</strain>
    </source>
</reference>
<evidence type="ECO:0000313" key="3">
    <source>
        <dbReference type="Proteomes" id="UP000030671"/>
    </source>
</evidence>
<dbReference type="Proteomes" id="UP000030671">
    <property type="component" value="Unassembled WGS sequence"/>
</dbReference>
<gene>
    <name evidence="2" type="ORF">HETIRDRAFT_418330</name>
</gene>
<feature type="region of interest" description="Disordered" evidence="1">
    <location>
        <begin position="58"/>
        <end position="81"/>
    </location>
</feature>
<evidence type="ECO:0000313" key="2">
    <source>
        <dbReference type="EMBL" id="ETW80292.1"/>
    </source>
</evidence>
<dbReference type="InParanoid" id="W4K3B7"/>
<dbReference type="RefSeq" id="XP_009547062.1">
    <property type="nucleotide sequence ID" value="XM_009548767.1"/>
</dbReference>
<organism evidence="2 3">
    <name type="scientific">Heterobasidion irregulare (strain TC 32-1)</name>
    <dbReference type="NCBI Taxonomy" id="747525"/>
    <lineage>
        <taxon>Eukaryota</taxon>
        <taxon>Fungi</taxon>
        <taxon>Dikarya</taxon>
        <taxon>Basidiomycota</taxon>
        <taxon>Agaricomycotina</taxon>
        <taxon>Agaricomycetes</taxon>
        <taxon>Russulales</taxon>
        <taxon>Bondarzewiaceae</taxon>
        <taxon>Heterobasidion</taxon>
        <taxon>Heterobasidion annosum species complex</taxon>
    </lineage>
</organism>
<dbReference type="AlphaFoldDB" id="W4K3B7"/>
<dbReference type="KEGG" id="hir:HETIRDRAFT_418330"/>
<evidence type="ECO:0000256" key="1">
    <source>
        <dbReference type="SAM" id="MobiDB-lite"/>
    </source>
</evidence>